<reference evidence="5 6" key="1">
    <citation type="submission" date="2018-11" db="EMBL/GenBank/DDBJ databases">
        <title>Genome sequencing of Paenibacillus lentus DSM25539(T).</title>
        <authorList>
            <person name="Kook J.-K."/>
            <person name="Park S.-N."/>
            <person name="Lim Y.K."/>
        </authorList>
    </citation>
    <scope>NUCLEOTIDE SEQUENCE [LARGE SCALE GENOMIC DNA]</scope>
    <source>
        <strain evidence="5 6">DSM 25539</strain>
    </source>
</reference>
<dbReference type="PANTHER" id="PTHR42711">
    <property type="entry name" value="ABC TRANSPORTER ATP-BINDING PROTEIN"/>
    <property type="match status" value="1"/>
</dbReference>
<feature type="domain" description="ABC transporter" evidence="4">
    <location>
        <begin position="5"/>
        <end position="226"/>
    </location>
</feature>
<dbReference type="SUPFAM" id="SSF52540">
    <property type="entry name" value="P-loop containing nucleoside triphosphate hydrolases"/>
    <property type="match status" value="1"/>
</dbReference>
<keyword evidence="1" id="KW-0813">Transport</keyword>
<evidence type="ECO:0000313" key="6">
    <source>
        <dbReference type="Proteomes" id="UP000273145"/>
    </source>
</evidence>
<evidence type="ECO:0000256" key="3">
    <source>
        <dbReference type="ARBA" id="ARBA00022840"/>
    </source>
</evidence>
<dbReference type="AlphaFoldDB" id="A0A3Q8S9Y3"/>
<dbReference type="InterPro" id="IPR027417">
    <property type="entry name" value="P-loop_NTPase"/>
</dbReference>
<protein>
    <submittedName>
        <fullName evidence="5">ABC transporter ATP-binding protein</fullName>
    </submittedName>
</protein>
<keyword evidence="2" id="KW-0547">Nucleotide-binding</keyword>
<proteinExistence type="predicted"/>
<dbReference type="EMBL" id="CP034248">
    <property type="protein sequence ID" value="AZK45782.1"/>
    <property type="molecule type" value="Genomic_DNA"/>
</dbReference>
<sequence>MSFLIQAQGLTKIYRKRSVVHDISLTINPGEVVGIIGPNGAGKSTTLDMLLGLRRPDKGTVAYWCQEPYRHIGVQLQTTPFFPGYNALENMRLFAAFYGVRLKTEAILDLLHRCGLKDAAKTDASRLSGGQQKRLAIAMTLVHDPCLVFLDEPTAALDPRARREIRELIISLAQDGTSVVFTSHDMEEVFKLATRIVMIDGGVLKVDGRPEELLSNYGAASLEELYVQLTEPLSESRSEFAPEIWIKEDSV</sequence>
<dbReference type="PROSITE" id="PS00211">
    <property type="entry name" value="ABC_TRANSPORTER_1"/>
    <property type="match status" value="1"/>
</dbReference>
<dbReference type="GO" id="GO:0005524">
    <property type="term" value="F:ATP binding"/>
    <property type="evidence" value="ECO:0007669"/>
    <property type="project" value="UniProtKB-KW"/>
</dbReference>
<dbReference type="Pfam" id="PF00005">
    <property type="entry name" value="ABC_tran"/>
    <property type="match status" value="1"/>
</dbReference>
<evidence type="ECO:0000256" key="1">
    <source>
        <dbReference type="ARBA" id="ARBA00022448"/>
    </source>
</evidence>
<dbReference type="PROSITE" id="PS50893">
    <property type="entry name" value="ABC_TRANSPORTER_2"/>
    <property type="match status" value="1"/>
</dbReference>
<dbReference type="SMART" id="SM00382">
    <property type="entry name" value="AAA"/>
    <property type="match status" value="1"/>
</dbReference>
<keyword evidence="3 5" id="KW-0067">ATP-binding</keyword>
<dbReference type="InterPro" id="IPR050763">
    <property type="entry name" value="ABC_transporter_ATP-binding"/>
</dbReference>
<accession>A0A3Q8S9Y3</accession>
<dbReference type="Gene3D" id="3.40.50.300">
    <property type="entry name" value="P-loop containing nucleotide triphosphate hydrolases"/>
    <property type="match status" value="1"/>
</dbReference>
<dbReference type="CDD" id="cd03230">
    <property type="entry name" value="ABC_DR_subfamily_A"/>
    <property type="match status" value="1"/>
</dbReference>
<dbReference type="OrthoDB" id="9804819at2"/>
<evidence type="ECO:0000256" key="2">
    <source>
        <dbReference type="ARBA" id="ARBA00022741"/>
    </source>
</evidence>
<dbReference type="KEGG" id="plen:EIM92_05835"/>
<dbReference type="InterPro" id="IPR017871">
    <property type="entry name" value="ABC_transporter-like_CS"/>
</dbReference>
<dbReference type="Proteomes" id="UP000273145">
    <property type="component" value="Chromosome"/>
</dbReference>
<evidence type="ECO:0000259" key="4">
    <source>
        <dbReference type="PROSITE" id="PS50893"/>
    </source>
</evidence>
<dbReference type="PANTHER" id="PTHR42711:SF17">
    <property type="entry name" value="ABC TRANSPORTER ATP-BINDING PROTEIN"/>
    <property type="match status" value="1"/>
</dbReference>
<organism evidence="5 6">
    <name type="scientific">Paenibacillus lentus</name>
    <dbReference type="NCBI Taxonomy" id="1338368"/>
    <lineage>
        <taxon>Bacteria</taxon>
        <taxon>Bacillati</taxon>
        <taxon>Bacillota</taxon>
        <taxon>Bacilli</taxon>
        <taxon>Bacillales</taxon>
        <taxon>Paenibacillaceae</taxon>
        <taxon>Paenibacillus</taxon>
    </lineage>
</organism>
<keyword evidence="6" id="KW-1185">Reference proteome</keyword>
<name>A0A3Q8S9Y3_9BACL</name>
<dbReference type="InterPro" id="IPR003439">
    <property type="entry name" value="ABC_transporter-like_ATP-bd"/>
</dbReference>
<dbReference type="GO" id="GO:0016887">
    <property type="term" value="F:ATP hydrolysis activity"/>
    <property type="evidence" value="ECO:0007669"/>
    <property type="project" value="InterPro"/>
</dbReference>
<dbReference type="InterPro" id="IPR003593">
    <property type="entry name" value="AAA+_ATPase"/>
</dbReference>
<dbReference type="RefSeq" id="WP_125081879.1">
    <property type="nucleotide sequence ID" value="NZ_CP034248.1"/>
</dbReference>
<gene>
    <name evidence="5" type="ORF">EIM92_05835</name>
</gene>
<evidence type="ECO:0000313" key="5">
    <source>
        <dbReference type="EMBL" id="AZK45782.1"/>
    </source>
</evidence>